<evidence type="ECO:0000256" key="1">
    <source>
        <dbReference type="ARBA" id="ARBA00007664"/>
    </source>
</evidence>
<keyword evidence="2" id="KW-1015">Disulfide bond</keyword>
<feature type="chain" id="PRO_5016099995" evidence="3">
    <location>
        <begin position="28"/>
        <end position="262"/>
    </location>
</feature>
<sequence length="262" mass="26369">MKTMPKTALTLAAAAALSTGVMASAHAAPTQTTSPGGRVLQIHQAASKSTAAKVTPKIIGGTSTTSPYIVQLVFGQSGGTYGCTGEAISANWVLTAQHCIDGTDWMDVYYSNSTSNPGTPVAADEVYGSSYGDVALVHLSTAKSVSTYGSLATSYTAKAGDAGTIYGYGLRANQQQSTGLYKATVNVLGASTDAYNGKAVHVQGVNGASNHGDSGGPLIVGGKIVGVCSTGDQADPGSNINATSNYANLTASRSWIKSTSGV</sequence>
<dbReference type="PROSITE" id="PS00135">
    <property type="entry name" value="TRYPSIN_SER"/>
    <property type="match status" value="1"/>
</dbReference>
<dbReference type="Pfam" id="PF00089">
    <property type="entry name" value="Trypsin"/>
    <property type="match status" value="1"/>
</dbReference>
<protein>
    <submittedName>
        <fullName evidence="5">Trypsin</fullName>
    </submittedName>
</protein>
<dbReference type="SMART" id="SM00020">
    <property type="entry name" value="Tryp_SPc"/>
    <property type="match status" value="1"/>
</dbReference>
<evidence type="ECO:0000313" key="6">
    <source>
        <dbReference type="Proteomes" id="UP000250028"/>
    </source>
</evidence>
<dbReference type="InterPro" id="IPR009003">
    <property type="entry name" value="Peptidase_S1_PA"/>
</dbReference>
<organism evidence="5 6">
    <name type="scientific">Branchiibius hedensis</name>
    <dbReference type="NCBI Taxonomy" id="672460"/>
    <lineage>
        <taxon>Bacteria</taxon>
        <taxon>Bacillati</taxon>
        <taxon>Actinomycetota</taxon>
        <taxon>Actinomycetes</taxon>
        <taxon>Micrococcales</taxon>
        <taxon>Dermacoccaceae</taxon>
        <taxon>Branchiibius</taxon>
    </lineage>
</organism>
<evidence type="ECO:0000256" key="2">
    <source>
        <dbReference type="ARBA" id="ARBA00023157"/>
    </source>
</evidence>
<dbReference type="InterPro" id="IPR001254">
    <property type="entry name" value="Trypsin_dom"/>
</dbReference>
<dbReference type="Gene3D" id="2.40.10.10">
    <property type="entry name" value="Trypsin-like serine proteases"/>
    <property type="match status" value="1"/>
</dbReference>
<dbReference type="PANTHER" id="PTHR24276:SF98">
    <property type="entry name" value="FI18310P1-RELATED"/>
    <property type="match status" value="1"/>
</dbReference>
<comment type="similarity">
    <text evidence="1">Belongs to the peptidase S1 family.</text>
</comment>
<gene>
    <name evidence="5" type="ORF">SAMN04489750_0980</name>
</gene>
<proteinExistence type="inferred from homology"/>
<dbReference type="Proteomes" id="UP000250028">
    <property type="component" value="Unassembled WGS sequence"/>
</dbReference>
<dbReference type="GO" id="GO:0006508">
    <property type="term" value="P:proteolysis"/>
    <property type="evidence" value="ECO:0007669"/>
    <property type="project" value="InterPro"/>
</dbReference>
<reference evidence="6" key="1">
    <citation type="submission" date="2016-10" db="EMBL/GenBank/DDBJ databases">
        <authorList>
            <person name="Varghese N."/>
            <person name="Submissions S."/>
        </authorList>
    </citation>
    <scope>NUCLEOTIDE SEQUENCE [LARGE SCALE GENOMIC DNA]</scope>
    <source>
        <strain evidence="6">DSM 22951</strain>
    </source>
</reference>
<dbReference type="PANTHER" id="PTHR24276">
    <property type="entry name" value="POLYSERASE-RELATED"/>
    <property type="match status" value="1"/>
</dbReference>
<dbReference type="SUPFAM" id="SSF50494">
    <property type="entry name" value="Trypsin-like serine proteases"/>
    <property type="match status" value="1"/>
</dbReference>
<keyword evidence="6" id="KW-1185">Reference proteome</keyword>
<dbReference type="GO" id="GO:0004252">
    <property type="term" value="F:serine-type endopeptidase activity"/>
    <property type="evidence" value="ECO:0007669"/>
    <property type="project" value="InterPro"/>
</dbReference>
<dbReference type="InterPro" id="IPR001314">
    <property type="entry name" value="Peptidase_S1A"/>
</dbReference>
<name>A0A2Y8ZPD3_9MICO</name>
<evidence type="ECO:0000313" key="5">
    <source>
        <dbReference type="EMBL" id="SSA33694.1"/>
    </source>
</evidence>
<dbReference type="PRINTS" id="PR00722">
    <property type="entry name" value="CHYMOTRYPSIN"/>
</dbReference>
<feature type="signal peptide" evidence="3">
    <location>
        <begin position="1"/>
        <end position="27"/>
    </location>
</feature>
<evidence type="ECO:0000259" key="4">
    <source>
        <dbReference type="PROSITE" id="PS50240"/>
    </source>
</evidence>
<dbReference type="InterPro" id="IPR050430">
    <property type="entry name" value="Peptidase_S1"/>
</dbReference>
<dbReference type="AlphaFoldDB" id="A0A2Y8ZPD3"/>
<dbReference type="EMBL" id="UESZ01000001">
    <property type="protein sequence ID" value="SSA33694.1"/>
    <property type="molecule type" value="Genomic_DNA"/>
</dbReference>
<evidence type="ECO:0000256" key="3">
    <source>
        <dbReference type="SAM" id="SignalP"/>
    </source>
</evidence>
<dbReference type="InterPro" id="IPR043504">
    <property type="entry name" value="Peptidase_S1_PA_chymotrypsin"/>
</dbReference>
<dbReference type="PROSITE" id="PS50240">
    <property type="entry name" value="TRYPSIN_DOM"/>
    <property type="match status" value="1"/>
</dbReference>
<feature type="domain" description="Peptidase S1" evidence="4">
    <location>
        <begin position="58"/>
        <end position="261"/>
    </location>
</feature>
<keyword evidence="3" id="KW-0732">Signal</keyword>
<accession>A0A2Y8ZPD3</accession>
<dbReference type="InterPro" id="IPR033116">
    <property type="entry name" value="TRYPSIN_SER"/>
</dbReference>